<proteinExistence type="predicted"/>
<gene>
    <name evidence="1" type="ORF">M406DRAFT_329910</name>
</gene>
<dbReference type="RefSeq" id="XP_040777028.1">
    <property type="nucleotide sequence ID" value="XM_040920466.1"/>
</dbReference>
<sequence>MSHDPNPHAAVAYPRYPYNRLPFNTQSKGTNHCAQETSQQGLVEYMDYQAPAHILAADSYPARLQIEGYKIAPHADAIQRAQCMQLVPTNTPVGYPTIATMLRSSSLARLPWTPPVQVPQGILICFIDFFNSLTPVTHVANHAMLTPIPFTVIVDCAIIE</sequence>
<protein>
    <submittedName>
        <fullName evidence="1">Uncharacterized protein</fullName>
    </submittedName>
</protein>
<accession>A0A9P5CQ38</accession>
<keyword evidence="2" id="KW-1185">Reference proteome</keyword>
<dbReference type="Proteomes" id="UP000803844">
    <property type="component" value="Unassembled WGS sequence"/>
</dbReference>
<evidence type="ECO:0000313" key="2">
    <source>
        <dbReference type="Proteomes" id="UP000803844"/>
    </source>
</evidence>
<name>A0A9P5CQ38_CRYP1</name>
<organism evidence="1 2">
    <name type="scientific">Cryphonectria parasitica (strain ATCC 38755 / EP155)</name>
    <dbReference type="NCBI Taxonomy" id="660469"/>
    <lineage>
        <taxon>Eukaryota</taxon>
        <taxon>Fungi</taxon>
        <taxon>Dikarya</taxon>
        <taxon>Ascomycota</taxon>
        <taxon>Pezizomycotina</taxon>
        <taxon>Sordariomycetes</taxon>
        <taxon>Sordariomycetidae</taxon>
        <taxon>Diaporthales</taxon>
        <taxon>Cryphonectriaceae</taxon>
        <taxon>Cryphonectria-Endothia species complex</taxon>
        <taxon>Cryphonectria</taxon>
    </lineage>
</organism>
<dbReference type="AlphaFoldDB" id="A0A9P5CQ38"/>
<comment type="caution">
    <text evidence="1">The sequence shown here is derived from an EMBL/GenBank/DDBJ whole genome shotgun (WGS) entry which is preliminary data.</text>
</comment>
<evidence type="ECO:0000313" key="1">
    <source>
        <dbReference type="EMBL" id="KAF3766067.1"/>
    </source>
</evidence>
<dbReference type="EMBL" id="MU032347">
    <property type="protein sequence ID" value="KAF3766067.1"/>
    <property type="molecule type" value="Genomic_DNA"/>
</dbReference>
<reference evidence="1" key="1">
    <citation type="journal article" date="2020" name="Phytopathology">
        <title>Genome sequence of the chestnut blight fungus Cryphonectria parasitica EP155: A fundamental resource for an archetypical invasive plant pathogen.</title>
        <authorList>
            <person name="Crouch J.A."/>
            <person name="Dawe A."/>
            <person name="Aerts A."/>
            <person name="Barry K."/>
            <person name="Churchill A.C.L."/>
            <person name="Grimwood J."/>
            <person name="Hillman B."/>
            <person name="Milgroom M.G."/>
            <person name="Pangilinan J."/>
            <person name="Smith M."/>
            <person name="Salamov A."/>
            <person name="Schmutz J."/>
            <person name="Yadav J."/>
            <person name="Grigoriev I.V."/>
            <person name="Nuss D."/>
        </authorList>
    </citation>
    <scope>NUCLEOTIDE SEQUENCE</scope>
    <source>
        <strain evidence="1">EP155</strain>
    </source>
</reference>
<dbReference type="GeneID" id="63837595"/>